<evidence type="ECO:0000313" key="2">
    <source>
        <dbReference type="EMBL" id="KAF2018877.1"/>
    </source>
</evidence>
<dbReference type="AlphaFoldDB" id="A0A6A5Y1D1"/>
<gene>
    <name evidence="2" type="ORF">BU24DRAFT_418443</name>
</gene>
<dbReference type="EMBL" id="ML978067">
    <property type="protein sequence ID" value="KAF2018877.1"/>
    <property type="molecule type" value="Genomic_DNA"/>
</dbReference>
<evidence type="ECO:0000313" key="3">
    <source>
        <dbReference type="Proteomes" id="UP000799778"/>
    </source>
</evidence>
<dbReference type="PANTHER" id="PTHR33112">
    <property type="entry name" value="DOMAIN PROTEIN, PUTATIVE-RELATED"/>
    <property type="match status" value="1"/>
</dbReference>
<sequence length="650" mass="72924">MLCTNCSQIFAELRLEIPRNHPSTLKDVQVAASKSCAICTELWDLFCRQQRPLIPSPAPSSKPVSRYWIDKRGQHYTLTFMANALGVDTQGPKGLSDVIQLFVLHRVKDAELLPKYTPPETLDLETFQPLARHCLSRCLSMHSKCNSTNPSRSQLPMPTRLVRIGAPTYDQIQVVAHSHFDSTPASIPYVTLSHCWGSIPIFTLTSTSHHELQSGVQMSRLSKTFQDALAVTRALGYQFMWIDSLCIIQDSMDDWNHEAPLMQNVYRGAVFNIAATASANGDGGLFRSRDVRSLERTLVSFTCEDGSSQVYRLISNEFWRKSFEGQPLMERGWVVQELLLAPRVLHFNEGQMFWHCYDVASCETFPEGVHTAIPVGDNSPSFILACLDIPASVHDDPSSGNKKLALDLWERVVCYYTRCKLSYLEDKLVAVAGIARLVQKAICDEYCAGLWAEFLPTQLLWKSRSVNPQSQVYRAPSWSWASVDTGVMYGCEPLSESNSKYLKILVNIINHEVVTATQDPFSKVIGGTIRLSGHLFTMVLRPSKAGEWNVSIDGKEFDSTGQIVLDYQPPSPELHCLPISANLYFTPDVSCLLLVPTGTTKGQFMRCGVMQNFQSALGMSDWTEYQSINSHEWLEYEAMESPGVYRISIV</sequence>
<organism evidence="2 3">
    <name type="scientific">Aaosphaeria arxii CBS 175.79</name>
    <dbReference type="NCBI Taxonomy" id="1450172"/>
    <lineage>
        <taxon>Eukaryota</taxon>
        <taxon>Fungi</taxon>
        <taxon>Dikarya</taxon>
        <taxon>Ascomycota</taxon>
        <taxon>Pezizomycotina</taxon>
        <taxon>Dothideomycetes</taxon>
        <taxon>Pleosporomycetidae</taxon>
        <taxon>Pleosporales</taxon>
        <taxon>Pleosporales incertae sedis</taxon>
        <taxon>Aaosphaeria</taxon>
    </lineage>
</organism>
<reference evidence="2" key="1">
    <citation type="journal article" date="2020" name="Stud. Mycol.">
        <title>101 Dothideomycetes genomes: a test case for predicting lifestyles and emergence of pathogens.</title>
        <authorList>
            <person name="Haridas S."/>
            <person name="Albert R."/>
            <person name="Binder M."/>
            <person name="Bloem J."/>
            <person name="Labutti K."/>
            <person name="Salamov A."/>
            <person name="Andreopoulos B."/>
            <person name="Baker S."/>
            <person name="Barry K."/>
            <person name="Bills G."/>
            <person name="Bluhm B."/>
            <person name="Cannon C."/>
            <person name="Castanera R."/>
            <person name="Culley D."/>
            <person name="Daum C."/>
            <person name="Ezra D."/>
            <person name="Gonzalez J."/>
            <person name="Henrissat B."/>
            <person name="Kuo A."/>
            <person name="Liang C."/>
            <person name="Lipzen A."/>
            <person name="Lutzoni F."/>
            <person name="Magnuson J."/>
            <person name="Mondo S."/>
            <person name="Nolan M."/>
            <person name="Ohm R."/>
            <person name="Pangilinan J."/>
            <person name="Park H.-J."/>
            <person name="Ramirez L."/>
            <person name="Alfaro M."/>
            <person name="Sun H."/>
            <person name="Tritt A."/>
            <person name="Yoshinaga Y."/>
            <person name="Zwiers L.-H."/>
            <person name="Turgeon B."/>
            <person name="Goodwin S."/>
            <person name="Spatafora J."/>
            <person name="Crous P."/>
            <person name="Grigoriev I."/>
        </authorList>
    </citation>
    <scope>NUCLEOTIDE SEQUENCE</scope>
    <source>
        <strain evidence="2">CBS 175.79</strain>
    </source>
</reference>
<dbReference type="GeneID" id="54284379"/>
<protein>
    <submittedName>
        <fullName evidence="2">HET-domain-containing protein</fullName>
    </submittedName>
</protein>
<keyword evidence="3" id="KW-1185">Reference proteome</keyword>
<dbReference type="InterPro" id="IPR010730">
    <property type="entry name" value="HET"/>
</dbReference>
<name>A0A6A5Y1D1_9PLEO</name>
<dbReference type="RefSeq" id="XP_033387216.1">
    <property type="nucleotide sequence ID" value="XM_033526982.1"/>
</dbReference>
<evidence type="ECO:0000259" key="1">
    <source>
        <dbReference type="Pfam" id="PF06985"/>
    </source>
</evidence>
<feature type="domain" description="Heterokaryon incompatibility" evidence="1">
    <location>
        <begin position="189"/>
        <end position="337"/>
    </location>
</feature>
<proteinExistence type="predicted"/>
<accession>A0A6A5Y1D1</accession>
<dbReference type="OrthoDB" id="2958217at2759"/>
<dbReference type="PANTHER" id="PTHR33112:SF10">
    <property type="entry name" value="TOL"/>
    <property type="match status" value="1"/>
</dbReference>
<dbReference type="Pfam" id="PF06985">
    <property type="entry name" value="HET"/>
    <property type="match status" value="1"/>
</dbReference>
<dbReference type="Proteomes" id="UP000799778">
    <property type="component" value="Unassembled WGS sequence"/>
</dbReference>